<keyword evidence="2" id="KW-1185">Reference proteome</keyword>
<dbReference type="Proteomes" id="UP001358586">
    <property type="component" value="Chromosome 1"/>
</dbReference>
<accession>A0ABR0R5S3</accession>
<evidence type="ECO:0000313" key="1">
    <source>
        <dbReference type="EMBL" id="KAK5846945.1"/>
    </source>
</evidence>
<gene>
    <name evidence="1" type="ORF">PVK06_003246</name>
</gene>
<dbReference type="EMBL" id="JARKNE010000001">
    <property type="protein sequence ID" value="KAK5846945.1"/>
    <property type="molecule type" value="Genomic_DNA"/>
</dbReference>
<sequence length="73" mass="8305">MGIIVYTRGRGFEHAKGWMVEVRRILREGNRCADHIANLPHEGMDGLVRLHSSPNSLLPLLHVDAHEHGRARF</sequence>
<organism evidence="1 2">
    <name type="scientific">Gossypium arboreum</name>
    <name type="common">Tree cotton</name>
    <name type="synonym">Gossypium nanking</name>
    <dbReference type="NCBI Taxonomy" id="29729"/>
    <lineage>
        <taxon>Eukaryota</taxon>
        <taxon>Viridiplantae</taxon>
        <taxon>Streptophyta</taxon>
        <taxon>Embryophyta</taxon>
        <taxon>Tracheophyta</taxon>
        <taxon>Spermatophyta</taxon>
        <taxon>Magnoliopsida</taxon>
        <taxon>eudicotyledons</taxon>
        <taxon>Gunneridae</taxon>
        <taxon>Pentapetalae</taxon>
        <taxon>rosids</taxon>
        <taxon>malvids</taxon>
        <taxon>Malvales</taxon>
        <taxon>Malvaceae</taxon>
        <taxon>Malvoideae</taxon>
        <taxon>Gossypium</taxon>
    </lineage>
</organism>
<proteinExistence type="predicted"/>
<protein>
    <submittedName>
        <fullName evidence="1">Uncharacterized protein</fullName>
    </submittedName>
</protein>
<reference evidence="1 2" key="1">
    <citation type="submission" date="2023-03" db="EMBL/GenBank/DDBJ databases">
        <title>WGS of Gossypium arboreum.</title>
        <authorList>
            <person name="Yu D."/>
        </authorList>
    </citation>
    <scope>NUCLEOTIDE SEQUENCE [LARGE SCALE GENOMIC DNA]</scope>
    <source>
        <tissue evidence="1">Leaf</tissue>
    </source>
</reference>
<comment type="caution">
    <text evidence="1">The sequence shown here is derived from an EMBL/GenBank/DDBJ whole genome shotgun (WGS) entry which is preliminary data.</text>
</comment>
<name>A0ABR0R5S3_GOSAR</name>
<evidence type="ECO:0000313" key="2">
    <source>
        <dbReference type="Proteomes" id="UP001358586"/>
    </source>
</evidence>